<organism evidence="10 11">
    <name type="scientific">Nannocystis exedens</name>
    <dbReference type="NCBI Taxonomy" id="54"/>
    <lineage>
        <taxon>Bacteria</taxon>
        <taxon>Pseudomonadati</taxon>
        <taxon>Myxococcota</taxon>
        <taxon>Polyangia</taxon>
        <taxon>Nannocystales</taxon>
        <taxon>Nannocystaceae</taxon>
        <taxon>Nannocystis</taxon>
    </lineage>
</organism>
<proteinExistence type="inferred from homology"/>
<dbReference type="SUPFAM" id="SSF51338">
    <property type="entry name" value="Composite domain of metallo-dependent hydrolases"/>
    <property type="match status" value="1"/>
</dbReference>
<keyword evidence="6 8" id="KW-0862">Zinc</keyword>
<dbReference type="GO" id="GO:0006147">
    <property type="term" value="P:guanine catabolic process"/>
    <property type="evidence" value="ECO:0007669"/>
    <property type="project" value="UniProtKB-UniRule"/>
</dbReference>
<dbReference type="InterPro" id="IPR006680">
    <property type="entry name" value="Amidohydro-rel"/>
</dbReference>
<evidence type="ECO:0000256" key="6">
    <source>
        <dbReference type="ARBA" id="ARBA00022833"/>
    </source>
</evidence>
<dbReference type="EC" id="3.5.4.3" evidence="3 7"/>
<comment type="function">
    <text evidence="8">Catalyzes the hydrolytic deamination of guanine, producing xanthine and ammonia.</text>
</comment>
<dbReference type="EMBL" id="FOMX01000029">
    <property type="protein sequence ID" value="SFF10593.1"/>
    <property type="molecule type" value="Genomic_DNA"/>
</dbReference>
<dbReference type="UniPathway" id="UPA00603">
    <property type="reaction ID" value="UER00660"/>
</dbReference>
<evidence type="ECO:0000256" key="8">
    <source>
        <dbReference type="RuleBase" id="RU366009"/>
    </source>
</evidence>
<dbReference type="NCBIfam" id="TIGR02967">
    <property type="entry name" value="guan_deamin"/>
    <property type="match status" value="1"/>
</dbReference>
<evidence type="ECO:0000259" key="9">
    <source>
        <dbReference type="Pfam" id="PF01979"/>
    </source>
</evidence>
<dbReference type="PANTHER" id="PTHR11271">
    <property type="entry name" value="GUANINE DEAMINASE"/>
    <property type="match status" value="1"/>
</dbReference>
<dbReference type="Proteomes" id="UP000199400">
    <property type="component" value="Unassembled WGS sequence"/>
</dbReference>
<comment type="cofactor">
    <cofactor evidence="8">
        <name>Zn(2+)</name>
        <dbReference type="ChEBI" id="CHEBI:29105"/>
    </cofactor>
    <text evidence="8">Binds 1 zinc ion per subunit.</text>
</comment>
<dbReference type="InterPro" id="IPR014311">
    <property type="entry name" value="Guanine_deaminase"/>
</dbReference>
<dbReference type="Gene3D" id="2.30.40.10">
    <property type="entry name" value="Urease, subunit C, domain 1"/>
    <property type="match status" value="1"/>
</dbReference>
<protein>
    <recommendedName>
        <fullName evidence="3 7">Guanine deaminase</fullName>
        <shortName evidence="8">Guanase</shortName>
        <ecNumber evidence="3 7">3.5.4.3</ecNumber>
    </recommendedName>
    <alternativeName>
        <fullName evidence="8">Guanine aminohydrolase</fullName>
    </alternativeName>
</protein>
<dbReference type="GO" id="GO:0008270">
    <property type="term" value="F:zinc ion binding"/>
    <property type="evidence" value="ECO:0007669"/>
    <property type="project" value="UniProtKB-UniRule"/>
</dbReference>
<evidence type="ECO:0000256" key="5">
    <source>
        <dbReference type="ARBA" id="ARBA00022801"/>
    </source>
</evidence>
<keyword evidence="11" id="KW-1185">Reference proteome</keyword>
<gene>
    <name evidence="10" type="ORF">SAMN02745121_06950</name>
</gene>
<keyword evidence="4 8" id="KW-0479">Metal-binding</keyword>
<evidence type="ECO:0000256" key="2">
    <source>
        <dbReference type="ARBA" id="ARBA00006745"/>
    </source>
</evidence>
<evidence type="ECO:0000256" key="4">
    <source>
        <dbReference type="ARBA" id="ARBA00022723"/>
    </source>
</evidence>
<dbReference type="GO" id="GO:0005829">
    <property type="term" value="C:cytosol"/>
    <property type="evidence" value="ECO:0007669"/>
    <property type="project" value="TreeGrafter"/>
</dbReference>
<dbReference type="STRING" id="54.SAMN02745121_06950"/>
<name>A0A1I2G086_9BACT</name>
<dbReference type="SUPFAM" id="SSF51556">
    <property type="entry name" value="Metallo-dependent hydrolases"/>
    <property type="match status" value="1"/>
</dbReference>
<dbReference type="InterPro" id="IPR051607">
    <property type="entry name" value="Metallo-dep_hydrolases"/>
</dbReference>
<dbReference type="AlphaFoldDB" id="A0A1I2G086"/>
<dbReference type="Gene3D" id="3.20.20.140">
    <property type="entry name" value="Metal-dependent hydrolases"/>
    <property type="match status" value="1"/>
</dbReference>
<dbReference type="RefSeq" id="WP_170136339.1">
    <property type="nucleotide sequence ID" value="NZ_FOMX01000029.1"/>
</dbReference>
<dbReference type="GO" id="GO:0008892">
    <property type="term" value="F:guanine deaminase activity"/>
    <property type="evidence" value="ECO:0007669"/>
    <property type="project" value="UniProtKB-UniRule"/>
</dbReference>
<feature type="domain" description="Amidohydrolase-related" evidence="9">
    <location>
        <begin position="68"/>
        <end position="398"/>
    </location>
</feature>
<sequence>MSTITDGPAKTPSRARVLRGRLLCPDPRQAKIERIADGLLTIGEDGRIASIAPAPEDCPLPQSYPGAVILPGFVDAHVHFPQTRVIGSASGPLLRWLERTVFPEEQRFNNVRYAAAVAWEFCEALIRQGTTCAAIYASSHEAATDVLFQELSRCGLRALVGMTLMDRGAPPGLLVGADEAIAGCERLIARWHGHDGRLGFCVTPRFALSCTPELLRAAGRLAEAHGLHVQTHLSENTDELRHTAAAFPSARDYLGVYESHGLSGPRSLFAHCVHLSDGEWDRLAAAGGAVAHCPDSNFFLGSGCMRLRAATGRNIRVGLGTDVGAGRSFSLRQVVASAYDASLIAGAPATAEELLWLATRGGACALGMAAELGCLQAGYSADLAVIDAPEIAAADGLFDALAFRRDAAPARAVFVRGALLRGAVAAGPEVV</sequence>
<keyword evidence="5 8" id="KW-0378">Hydrolase</keyword>
<dbReference type="NCBIfam" id="NF006679">
    <property type="entry name" value="PRK09228.1"/>
    <property type="match status" value="1"/>
</dbReference>
<comment type="similarity">
    <text evidence="2 8">Belongs to the metallo-dependent hydrolases superfamily. ATZ/TRZ family.</text>
</comment>
<comment type="catalytic activity">
    <reaction evidence="8">
        <text>guanine + H2O + H(+) = xanthine + NH4(+)</text>
        <dbReference type="Rhea" id="RHEA:14665"/>
        <dbReference type="ChEBI" id="CHEBI:15377"/>
        <dbReference type="ChEBI" id="CHEBI:15378"/>
        <dbReference type="ChEBI" id="CHEBI:16235"/>
        <dbReference type="ChEBI" id="CHEBI:17712"/>
        <dbReference type="ChEBI" id="CHEBI:28938"/>
        <dbReference type="EC" id="3.5.4.3"/>
    </reaction>
</comment>
<evidence type="ECO:0000256" key="7">
    <source>
        <dbReference type="NCBIfam" id="TIGR02967"/>
    </source>
</evidence>
<comment type="pathway">
    <text evidence="1 8">Purine metabolism; guanine degradation; xanthine from guanine: step 1/1.</text>
</comment>
<dbReference type="PANTHER" id="PTHR11271:SF6">
    <property type="entry name" value="GUANINE DEAMINASE"/>
    <property type="match status" value="1"/>
</dbReference>
<accession>A0A1I2G086</accession>
<dbReference type="InterPro" id="IPR032466">
    <property type="entry name" value="Metal_Hydrolase"/>
</dbReference>
<dbReference type="Pfam" id="PF01979">
    <property type="entry name" value="Amidohydro_1"/>
    <property type="match status" value="1"/>
</dbReference>
<evidence type="ECO:0000256" key="3">
    <source>
        <dbReference type="ARBA" id="ARBA00012781"/>
    </source>
</evidence>
<evidence type="ECO:0000256" key="1">
    <source>
        <dbReference type="ARBA" id="ARBA00004984"/>
    </source>
</evidence>
<dbReference type="InterPro" id="IPR011059">
    <property type="entry name" value="Metal-dep_hydrolase_composite"/>
</dbReference>
<reference evidence="11" key="1">
    <citation type="submission" date="2016-10" db="EMBL/GenBank/DDBJ databases">
        <authorList>
            <person name="Varghese N."/>
            <person name="Submissions S."/>
        </authorList>
    </citation>
    <scope>NUCLEOTIDE SEQUENCE [LARGE SCALE GENOMIC DNA]</scope>
    <source>
        <strain evidence="11">ATCC 25963</strain>
    </source>
</reference>
<evidence type="ECO:0000313" key="10">
    <source>
        <dbReference type="EMBL" id="SFF10593.1"/>
    </source>
</evidence>
<evidence type="ECO:0000313" key="11">
    <source>
        <dbReference type="Proteomes" id="UP000199400"/>
    </source>
</evidence>